<dbReference type="InterPro" id="IPR004908">
    <property type="entry name" value="ATPase_V1-cplx_hsu"/>
</dbReference>
<comment type="similarity">
    <text evidence="1">Belongs to the V-ATPase H subunit family.</text>
</comment>
<gene>
    <name evidence="6" type="ORF">AV274_1177</name>
</gene>
<dbReference type="AlphaFoldDB" id="A0A196SLC3"/>
<reference evidence="6 7" key="1">
    <citation type="submission" date="2016-05" db="EMBL/GenBank/DDBJ databases">
        <title>Nuclear genome of Blastocystis sp. subtype 1 NandII.</title>
        <authorList>
            <person name="Gentekaki E."/>
            <person name="Curtis B."/>
            <person name="Stairs C."/>
            <person name="Eme L."/>
            <person name="Herman E."/>
            <person name="Klimes V."/>
            <person name="Arias M.C."/>
            <person name="Elias M."/>
            <person name="Hilliou F."/>
            <person name="Klute M."/>
            <person name="Malik S.-B."/>
            <person name="Pightling A."/>
            <person name="Rachubinski R."/>
            <person name="Salas D."/>
            <person name="Schlacht A."/>
            <person name="Suga H."/>
            <person name="Archibald J."/>
            <person name="Ball S.G."/>
            <person name="Clark G."/>
            <person name="Dacks J."/>
            <person name="Van Der Giezen M."/>
            <person name="Tsaousis A."/>
            <person name="Roger A."/>
        </authorList>
    </citation>
    <scope>NUCLEOTIDE SEQUENCE [LARGE SCALE GENOMIC DNA]</scope>
    <source>
        <strain evidence="7">ATCC 50177 / NandII</strain>
    </source>
</reference>
<dbReference type="GO" id="GO:0000221">
    <property type="term" value="C:vacuolar proton-transporting V-type ATPase, V1 domain"/>
    <property type="evidence" value="ECO:0007669"/>
    <property type="project" value="InterPro"/>
</dbReference>
<dbReference type="STRING" id="478820.A0A196SLC3"/>
<keyword evidence="4" id="KW-0406">Ion transport</keyword>
<evidence type="ECO:0000256" key="1">
    <source>
        <dbReference type="ARBA" id="ARBA00008613"/>
    </source>
</evidence>
<dbReference type="Proteomes" id="UP000078348">
    <property type="component" value="Unassembled WGS sequence"/>
</dbReference>
<evidence type="ECO:0000313" key="6">
    <source>
        <dbReference type="EMBL" id="OAO17081.1"/>
    </source>
</evidence>
<dbReference type="PANTHER" id="PTHR10698:SF0">
    <property type="entry name" value="V-TYPE PROTON ATPASE SUBUNIT H"/>
    <property type="match status" value="1"/>
</dbReference>
<comment type="caution">
    <text evidence="6">The sequence shown here is derived from an EMBL/GenBank/DDBJ whole genome shotgun (WGS) entry which is preliminary data.</text>
</comment>
<dbReference type="InterPro" id="IPR011989">
    <property type="entry name" value="ARM-like"/>
</dbReference>
<keyword evidence="7" id="KW-1185">Reference proteome</keyword>
<dbReference type="EMBL" id="LXWW01000046">
    <property type="protein sequence ID" value="OAO17081.1"/>
    <property type="molecule type" value="Genomic_DNA"/>
</dbReference>
<evidence type="ECO:0000256" key="3">
    <source>
        <dbReference type="ARBA" id="ARBA00022781"/>
    </source>
</evidence>
<dbReference type="PANTHER" id="PTHR10698">
    <property type="entry name" value="V-TYPE PROTON ATPASE SUBUNIT H"/>
    <property type="match status" value="1"/>
</dbReference>
<name>A0A196SLC3_BLAHN</name>
<feature type="domain" description="ATPase V1 complex subunit H C-terminal" evidence="5">
    <location>
        <begin position="376"/>
        <end position="489"/>
    </location>
</feature>
<organism evidence="6 7">
    <name type="scientific">Blastocystis sp. subtype 1 (strain ATCC 50177 / NandII)</name>
    <dbReference type="NCBI Taxonomy" id="478820"/>
    <lineage>
        <taxon>Eukaryota</taxon>
        <taxon>Sar</taxon>
        <taxon>Stramenopiles</taxon>
        <taxon>Bigyra</taxon>
        <taxon>Opalozoa</taxon>
        <taxon>Opalinata</taxon>
        <taxon>Blastocystidae</taxon>
        <taxon>Blastocystis</taxon>
    </lineage>
</organism>
<dbReference type="InterPro" id="IPR038497">
    <property type="entry name" value="ATPase_V1-cplx_hsu_C_sf"/>
</dbReference>
<dbReference type="Pfam" id="PF03224">
    <property type="entry name" value="V-ATPase_H_N"/>
    <property type="match status" value="1"/>
</dbReference>
<evidence type="ECO:0000256" key="2">
    <source>
        <dbReference type="ARBA" id="ARBA00022448"/>
    </source>
</evidence>
<evidence type="ECO:0000256" key="4">
    <source>
        <dbReference type="ARBA" id="ARBA00023065"/>
    </source>
</evidence>
<keyword evidence="2" id="KW-0813">Transport</keyword>
<dbReference type="OrthoDB" id="10263554at2759"/>
<dbReference type="SUPFAM" id="SSF48371">
    <property type="entry name" value="ARM repeat"/>
    <property type="match status" value="1"/>
</dbReference>
<evidence type="ECO:0000259" key="5">
    <source>
        <dbReference type="Pfam" id="PF11698"/>
    </source>
</evidence>
<dbReference type="InterPro" id="IPR016024">
    <property type="entry name" value="ARM-type_fold"/>
</dbReference>
<proteinExistence type="inferred from homology"/>
<accession>A0A196SLC3</accession>
<evidence type="ECO:0000313" key="7">
    <source>
        <dbReference type="Proteomes" id="UP000078348"/>
    </source>
</evidence>
<dbReference type="Pfam" id="PF11698">
    <property type="entry name" value="V-ATPase_H_C"/>
    <property type="match status" value="1"/>
</dbReference>
<dbReference type="GO" id="GO:0046961">
    <property type="term" value="F:proton-transporting ATPase activity, rotational mechanism"/>
    <property type="evidence" value="ECO:0007669"/>
    <property type="project" value="InterPro"/>
</dbReference>
<dbReference type="Gene3D" id="1.25.40.150">
    <property type="entry name" value="V-type ATPase, subunit H, C-terminal domain"/>
    <property type="match status" value="1"/>
</dbReference>
<sequence length="495" mass="55019">MEDRNLQKEQKNQTLEDLLGLNVPADRIVIGAVDANPKAVQSTLAPVNWKKYAVAGATDTALLTEQQVELVENVQKSESVDKETNSKYVDIIATVLAAEKHNDAIKECLLALESALQYDNTVAASVLTDSAMNKLCSAFTYLMGIVSSINSPTPEGAEANPAFAKKDSTRSLIIRLAGFVCGVSAVCDRESLSEETKEAKEKLCKVFLEFVIATFASVSKDHVDEEESLLVMHALSMFLRCKENRMTALHKDVLKILSRLFDLCATNAVQFEYLLLLCIWLFSFVPEAAPLFRVKQYNLVTELARSLNTYDSEKVIRVVVAIVQNLIKHPALTEELISCGAIRKLNLLNQRVFKDKDISETLKVVIDVLNANYDVLTSFDLYVKELASGVLRRGPRHTDDFWKENVRAFEFEDFKYLKELIALLAAADAETVCVACGDIGAFAVFYPNGRKIVAQFHGKEKVMALMASENAEVVDAALSACSRLLIQNWEKVEKK</sequence>
<keyword evidence="3" id="KW-0375">Hydrogen ion transport</keyword>
<dbReference type="InterPro" id="IPR011987">
    <property type="entry name" value="ATPase_V1-cplx_hsu_C"/>
</dbReference>
<protein>
    <submittedName>
        <fullName evidence="6">V-type proton ATPase subunit H</fullName>
    </submittedName>
</protein>
<dbReference type="Gene3D" id="1.25.10.10">
    <property type="entry name" value="Leucine-rich Repeat Variant"/>
    <property type="match status" value="1"/>
</dbReference>